<accession>A0A7Y9DWJ6</accession>
<proteinExistence type="predicted"/>
<comment type="caution">
    <text evidence="1">The sequence shown here is derived from an EMBL/GenBank/DDBJ whole genome shotgun (WGS) entry which is preliminary data.</text>
</comment>
<dbReference type="AlphaFoldDB" id="A0A7Y9DWJ6"/>
<name>A0A7Y9DWJ6_9PSEU</name>
<evidence type="ECO:0000313" key="2">
    <source>
        <dbReference type="Proteomes" id="UP000535890"/>
    </source>
</evidence>
<evidence type="ECO:0000313" key="1">
    <source>
        <dbReference type="EMBL" id="NYD36815.1"/>
    </source>
</evidence>
<dbReference type="InterPro" id="IPR005564">
    <property type="entry name" value="Major_capsid_GpE"/>
</dbReference>
<organism evidence="1 2">
    <name type="scientific">Actinomycetospora corticicola</name>
    <dbReference type="NCBI Taxonomy" id="663602"/>
    <lineage>
        <taxon>Bacteria</taxon>
        <taxon>Bacillati</taxon>
        <taxon>Actinomycetota</taxon>
        <taxon>Actinomycetes</taxon>
        <taxon>Pseudonocardiales</taxon>
        <taxon>Pseudonocardiaceae</taxon>
        <taxon>Actinomycetospora</taxon>
    </lineage>
</organism>
<dbReference type="RefSeq" id="WP_179794439.1">
    <property type="nucleotide sequence ID" value="NZ_BAABHP010000021.1"/>
</dbReference>
<dbReference type="Pfam" id="PF03864">
    <property type="entry name" value="Phage_cap_E"/>
    <property type="match status" value="1"/>
</dbReference>
<reference evidence="1 2" key="1">
    <citation type="submission" date="2020-07" db="EMBL/GenBank/DDBJ databases">
        <title>Sequencing the genomes of 1000 actinobacteria strains.</title>
        <authorList>
            <person name="Klenk H.-P."/>
        </authorList>
    </citation>
    <scope>NUCLEOTIDE SEQUENCE [LARGE SCALE GENOMIC DNA]</scope>
    <source>
        <strain evidence="1 2">DSM 45772</strain>
    </source>
</reference>
<protein>
    <recommendedName>
        <fullName evidence="3">Major capsid protein E</fullName>
    </recommendedName>
</protein>
<dbReference type="Gene3D" id="3.90.1690.10">
    <property type="entry name" value="phage-related protein like domain"/>
    <property type="match status" value="1"/>
</dbReference>
<dbReference type="InterPro" id="IPR053738">
    <property type="entry name" value="Lambda_capsid_assembly"/>
</dbReference>
<gene>
    <name evidence="1" type="ORF">BJ983_002917</name>
</gene>
<sequence>MEIYDEYVTPTELSGYARARADDLAENQFTLSRWLPNQTIPDLTYRFNRGPVGLLDVADYRAYGGEPTFGRREGITRVEGSLPPLGHQMLLGEYDQLLVRNAEPEVRDLLLRDSAAVAERIGRRVEVARGNALVNGSVTIAENGQYATVDFNRSPNHTVVAAVAWSDASNGVPLDNMEAWTETYLDTNGVRPAVALMSTKTARLARRSNQVQRAIYGEDFADRRVSLGDLNELLADDEMPQVVTYDATAAGRRIIPEGKVILLPAPGDPNSDIAGSLGASLWGTTLESQIADYGIETGEEPGIVVAAFIQKETPVHVNTVGSAIALPIMANPDLSFVATVSS</sequence>
<keyword evidence="2" id="KW-1185">Reference proteome</keyword>
<dbReference type="Proteomes" id="UP000535890">
    <property type="component" value="Unassembled WGS sequence"/>
</dbReference>
<evidence type="ECO:0008006" key="3">
    <source>
        <dbReference type="Google" id="ProtNLM"/>
    </source>
</evidence>
<dbReference type="EMBL" id="JACCBN010000001">
    <property type="protein sequence ID" value="NYD36815.1"/>
    <property type="molecule type" value="Genomic_DNA"/>
</dbReference>